<keyword evidence="1" id="KW-0812">Transmembrane</keyword>
<evidence type="ECO:0000313" key="3">
    <source>
        <dbReference type="Proteomes" id="UP000176867"/>
    </source>
</evidence>
<name>A0A1F6G3G9_9BACT</name>
<feature type="transmembrane region" description="Helical" evidence="1">
    <location>
        <begin position="53"/>
        <end position="73"/>
    </location>
</feature>
<gene>
    <name evidence="2" type="ORF">A2609_00515</name>
</gene>
<dbReference type="Proteomes" id="UP000176867">
    <property type="component" value="Unassembled WGS sequence"/>
</dbReference>
<dbReference type="AlphaFoldDB" id="A0A1F6G3G9"/>
<protein>
    <submittedName>
        <fullName evidence="2">Uncharacterized protein</fullName>
    </submittedName>
</protein>
<feature type="transmembrane region" description="Helical" evidence="1">
    <location>
        <begin position="12"/>
        <end position="33"/>
    </location>
</feature>
<keyword evidence="1" id="KW-1133">Transmembrane helix</keyword>
<evidence type="ECO:0000313" key="2">
    <source>
        <dbReference type="EMBL" id="OGG92681.1"/>
    </source>
</evidence>
<dbReference type="EMBL" id="MFMU01000022">
    <property type="protein sequence ID" value="OGG92681.1"/>
    <property type="molecule type" value="Genomic_DNA"/>
</dbReference>
<proteinExistence type="predicted"/>
<evidence type="ECO:0000256" key="1">
    <source>
        <dbReference type="SAM" id="Phobius"/>
    </source>
</evidence>
<sequence>MFFPQQKEVYMFQFLIFWLIVGVIVLVSVNLYAEKTNRLWAPPGCIDDLLLVRWMLIILVWPIVIFVVALILIPEWIRKKK</sequence>
<reference evidence="2 3" key="1">
    <citation type="journal article" date="2016" name="Nat. Commun.">
        <title>Thousands of microbial genomes shed light on interconnected biogeochemical processes in an aquifer system.</title>
        <authorList>
            <person name="Anantharaman K."/>
            <person name="Brown C.T."/>
            <person name="Hug L.A."/>
            <person name="Sharon I."/>
            <person name="Castelle C.J."/>
            <person name="Probst A.J."/>
            <person name="Thomas B.C."/>
            <person name="Singh A."/>
            <person name="Wilkins M.J."/>
            <person name="Karaoz U."/>
            <person name="Brodie E.L."/>
            <person name="Williams K.H."/>
            <person name="Hubbard S.S."/>
            <person name="Banfield J.F."/>
        </authorList>
    </citation>
    <scope>NUCLEOTIDE SEQUENCE [LARGE SCALE GENOMIC DNA]</scope>
</reference>
<comment type="caution">
    <text evidence="2">The sequence shown here is derived from an EMBL/GenBank/DDBJ whole genome shotgun (WGS) entry which is preliminary data.</text>
</comment>
<organism evidence="2 3">
    <name type="scientific">Candidatus Kaiserbacteria bacterium RIFOXYD1_FULL_47_14</name>
    <dbReference type="NCBI Taxonomy" id="1798533"/>
    <lineage>
        <taxon>Bacteria</taxon>
        <taxon>Candidatus Kaiseribacteriota</taxon>
    </lineage>
</organism>
<keyword evidence="1" id="KW-0472">Membrane</keyword>
<accession>A0A1F6G3G9</accession>